<feature type="transmembrane region" description="Helical" evidence="9">
    <location>
        <begin position="291"/>
        <end position="314"/>
    </location>
</feature>
<dbReference type="Pfam" id="PF07690">
    <property type="entry name" value="MFS_1"/>
    <property type="match status" value="1"/>
</dbReference>
<evidence type="ECO:0000259" key="10">
    <source>
        <dbReference type="PROSITE" id="PS50850"/>
    </source>
</evidence>
<dbReference type="PRINTS" id="PR01036">
    <property type="entry name" value="TCRTETB"/>
</dbReference>
<feature type="transmembrane region" description="Helical" evidence="9">
    <location>
        <begin position="33"/>
        <end position="56"/>
    </location>
</feature>
<evidence type="ECO:0000256" key="8">
    <source>
        <dbReference type="SAM" id="MobiDB-lite"/>
    </source>
</evidence>
<protein>
    <submittedName>
        <fullName evidence="11">MDR family MFS transporter</fullName>
    </submittedName>
</protein>
<feature type="transmembrane region" description="Helical" evidence="9">
    <location>
        <begin position="326"/>
        <end position="348"/>
    </location>
</feature>
<dbReference type="InterPro" id="IPR036259">
    <property type="entry name" value="MFS_trans_sf"/>
</dbReference>
<feature type="transmembrane region" description="Helical" evidence="9">
    <location>
        <begin position="380"/>
        <end position="405"/>
    </location>
</feature>
<dbReference type="PANTHER" id="PTHR23501:SF197">
    <property type="entry name" value="COMD"/>
    <property type="match status" value="1"/>
</dbReference>
<comment type="similarity">
    <text evidence="2">Belongs to the major facilitator superfamily. TCR/Tet family.</text>
</comment>
<gene>
    <name evidence="11" type="ORF">ABFY20_12140</name>
</gene>
<dbReference type="InterPro" id="IPR020846">
    <property type="entry name" value="MFS_dom"/>
</dbReference>
<dbReference type="Gene3D" id="1.20.1720.10">
    <property type="entry name" value="Multidrug resistance protein D"/>
    <property type="match status" value="1"/>
</dbReference>
<keyword evidence="4" id="KW-1003">Cell membrane</keyword>
<feature type="transmembrane region" description="Helical" evidence="9">
    <location>
        <begin position="252"/>
        <end position="270"/>
    </location>
</feature>
<dbReference type="EMBL" id="CP162511">
    <property type="protein sequence ID" value="XDI04095.1"/>
    <property type="molecule type" value="Genomic_DNA"/>
</dbReference>
<reference evidence="11" key="1">
    <citation type="submission" date="2024-05" db="EMBL/GenBank/DDBJ databases">
        <title>Herbiconiux sp. A18JL235.</title>
        <authorList>
            <person name="Zhang G."/>
        </authorList>
    </citation>
    <scope>NUCLEOTIDE SEQUENCE</scope>
    <source>
        <strain evidence="11">A18JL235</strain>
    </source>
</reference>
<feature type="transmembrane region" description="Helical" evidence="9">
    <location>
        <begin position="496"/>
        <end position="514"/>
    </location>
</feature>
<evidence type="ECO:0000256" key="2">
    <source>
        <dbReference type="ARBA" id="ARBA00007520"/>
    </source>
</evidence>
<feature type="transmembrane region" description="Helical" evidence="9">
    <location>
        <begin position="157"/>
        <end position="175"/>
    </location>
</feature>
<evidence type="ECO:0000256" key="7">
    <source>
        <dbReference type="ARBA" id="ARBA00023136"/>
    </source>
</evidence>
<feature type="transmembrane region" description="Helical" evidence="9">
    <location>
        <begin position="123"/>
        <end position="145"/>
    </location>
</feature>
<dbReference type="GO" id="GO:0022857">
    <property type="term" value="F:transmembrane transporter activity"/>
    <property type="evidence" value="ECO:0007669"/>
    <property type="project" value="InterPro"/>
</dbReference>
<evidence type="ECO:0000256" key="5">
    <source>
        <dbReference type="ARBA" id="ARBA00022692"/>
    </source>
</evidence>
<dbReference type="InterPro" id="IPR011701">
    <property type="entry name" value="MFS"/>
</dbReference>
<dbReference type="AlphaFoldDB" id="A0AB39BCI8"/>
<feature type="domain" description="Major facilitator superfamily (MFS) profile" evidence="10">
    <location>
        <begin position="34"/>
        <end position="519"/>
    </location>
</feature>
<dbReference type="FunFam" id="1.20.1720.10:FF:000004">
    <property type="entry name" value="EmrB/QacA family drug resistance transporter"/>
    <property type="match status" value="1"/>
</dbReference>
<evidence type="ECO:0000256" key="9">
    <source>
        <dbReference type="SAM" id="Phobius"/>
    </source>
</evidence>
<keyword evidence="5 9" id="KW-0812">Transmembrane</keyword>
<dbReference type="InterPro" id="IPR004638">
    <property type="entry name" value="EmrB-like"/>
</dbReference>
<dbReference type="SUPFAM" id="SSF103473">
    <property type="entry name" value="MFS general substrate transporter"/>
    <property type="match status" value="1"/>
</dbReference>
<accession>A0AB39BCI8</accession>
<organism evidence="11">
    <name type="scientific">Herbiconiux sp. A18JL235</name>
    <dbReference type="NCBI Taxonomy" id="3152363"/>
    <lineage>
        <taxon>Bacteria</taxon>
        <taxon>Bacillati</taxon>
        <taxon>Actinomycetota</taxon>
        <taxon>Actinomycetes</taxon>
        <taxon>Micrococcales</taxon>
        <taxon>Microbacteriaceae</taxon>
        <taxon>Herbiconiux</taxon>
    </lineage>
</organism>
<feature type="transmembrane region" description="Helical" evidence="9">
    <location>
        <begin position="219"/>
        <end position="240"/>
    </location>
</feature>
<sequence length="546" mass="56302">MTTDPTTRTGEPPAEPTRASAQPHVLTKRRVNLIFGALMVAMLLSALDQTILGTALPTIVGELDGVNHMLWVATAYILASTVVMPVYGKLGDLVGRKSLFVLALSVFVLGSVLGGFANSMEWLIAGRAVQGLGGGGLMILSQAIIADVIPARDRGKYMGFIGAVFGLSSVAGPLLGGLFTDVLSWRLAFWINVPLGIAAIVLAVMLIKLPKFPDAPKPVIDVAGMITLAVAASGLVLTASWGGTEYDWDSPVIIGMIVVTVLAAIAFVLVERRSAEPVIPLSLFANRNFTLTTLAGLAIGIAMFGAIGYMPTFLQIVNSVNATVSGFMLLPMLGGLLVTAIGGGFLVSKTGRYKWMPIVGSLLVAGALVLFSTMNAETPLPVILVYLTVLGLGLGLAMQVLVLVVQNSVPHSMVGTATAGNNFFREIGASLGSAIVGSLFVARLTEQLTSSAGSLGAGASALPTDTNALTPAAINALPPELHSFIVDAYSTALSPVYLYLVPLMLVATLLLCFVKEIPLATTVVQAEGGAPAPPEAAAAGAAAETA</sequence>
<dbReference type="NCBIfam" id="TIGR00711">
    <property type="entry name" value="efflux_EmrB"/>
    <property type="match status" value="1"/>
</dbReference>
<evidence type="ECO:0000256" key="6">
    <source>
        <dbReference type="ARBA" id="ARBA00022989"/>
    </source>
</evidence>
<name>A0AB39BCI8_9MICO</name>
<dbReference type="PANTHER" id="PTHR23501">
    <property type="entry name" value="MAJOR FACILITATOR SUPERFAMILY"/>
    <property type="match status" value="1"/>
</dbReference>
<feature type="transmembrane region" description="Helical" evidence="9">
    <location>
        <begin position="187"/>
        <end position="207"/>
    </location>
</feature>
<comment type="subcellular location">
    <subcellularLocation>
        <location evidence="1">Cell membrane</location>
        <topology evidence="1">Multi-pass membrane protein</topology>
    </subcellularLocation>
</comment>
<feature type="region of interest" description="Disordered" evidence="8">
    <location>
        <begin position="1"/>
        <end position="22"/>
    </location>
</feature>
<feature type="transmembrane region" description="Helical" evidence="9">
    <location>
        <begin position="99"/>
        <end position="117"/>
    </location>
</feature>
<evidence type="ECO:0000256" key="3">
    <source>
        <dbReference type="ARBA" id="ARBA00022448"/>
    </source>
</evidence>
<dbReference type="GO" id="GO:0005886">
    <property type="term" value="C:plasma membrane"/>
    <property type="evidence" value="ECO:0007669"/>
    <property type="project" value="UniProtKB-SubCell"/>
</dbReference>
<feature type="transmembrane region" description="Helical" evidence="9">
    <location>
        <begin position="426"/>
        <end position="445"/>
    </location>
</feature>
<feature type="transmembrane region" description="Helical" evidence="9">
    <location>
        <begin position="355"/>
        <end position="374"/>
    </location>
</feature>
<evidence type="ECO:0000313" key="11">
    <source>
        <dbReference type="EMBL" id="XDI04095.1"/>
    </source>
</evidence>
<keyword evidence="7 9" id="KW-0472">Membrane</keyword>
<proteinExistence type="inferred from homology"/>
<dbReference type="CDD" id="cd17502">
    <property type="entry name" value="MFS_Azr1_MDR_like"/>
    <property type="match status" value="1"/>
</dbReference>
<dbReference type="PROSITE" id="PS50850">
    <property type="entry name" value="MFS"/>
    <property type="match status" value="1"/>
</dbReference>
<evidence type="ECO:0000256" key="1">
    <source>
        <dbReference type="ARBA" id="ARBA00004651"/>
    </source>
</evidence>
<feature type="transmembrane region" description="Helical" evidence="9">
    <location>
        <begin position="68"/>
        <end position="87"/>
    </location>
</feature>
<keyword evidence="6 9" id="KW-1133">Transmembrane helix</keyword>
<dbReference type="Gene3D" id="1.20.1250.20">
    <property type="entry name" value="MFS general substrate transporter like domains"/>
    <property type="match status" value="1"/>
</dbReference>
<dbReference type="RefSeq" id="WP_368496506.1">
    <property type="nucleotide sequence ID" value="NZ_CP162511.1"/>
</dbReference>
<keyword evidence="3" id="KW-0813">Transport</keyword>
<evidence type="ECO:0000256" key="4">
    <source>
        <dbReference type="ARBA" id="ARBA00022475"/>
    </source>
</evidence>